<feature type="compositionally biased region" description="Basic and acidic residues" evidence="1">
    <location>
        <begin position="204"/>
        <end position="213"/>
    </location>
</feature>
<name>A0A7R8ZUH0_9CRUS</name>
<feature type="region of interest" description="Disordered" evidence="1">
    <location>
        <begin position="1"/>
        <end position="37"/>
    </location>
</feature>
<sequence>MDLPMDLSLPKVQPEPEAQRSKKLQTPASTTSSLPTPGTFPLPQAVFPLPPGPFSSFRPPDMAAVVPSFLFDTLTARPRCFTNVCLASSCCRQLWPHMQCSLTSGSFSEQFTVKMFSSCGQVRFEEQYMQHVPQCGGVHYDPQDYQHLPSAFSKPQPFQQPRCSSPVGPVSPSPSFSPLSRSSPAPPAAELSNTFQPVPVLKDTPSDSRRGDHQQNSWFPTLFPAETSRLSCEEKSGISPNVSSKNSRSKCRNSAVTATGKKAVDVSLPKALLEVDTFESRPEAPKRPVNLSGKRQMHATSPPGRKKTGGITKSVKQRAPAHQLSSTARDTKKRKKTCSSRQTAVKPAEKHRSSSEELSAAQKPDVKGPSTTSPMEDGSETAKSTGHPEPTVHDGSLSSVPDSLVDQRSRRLEDQSGFPARTEFWKWVNDATDPSLVPGPPATKKRPPKPPVSSAKWDTPSPEVIERHRILRSMVETLEQDRWMLKVLQGAAASLKKTDPQYEEMTAAVTEYSHTLFSLRDQTHKYRQETVAAALEDTRRRRKERIKMMKKKQASKRRGYS</sequence>
<feature type="region of interest" description="Disordered" evidence="1">
    <location>
        <begin position="234"/>
        <end position="261"/>
    </location>
</feature>
<feature type="compositionally biased region" description="Basic and acidic residues" evidence="1">
    <location>
        <begin position="405"/>
        <end position="414"/>
    </location>
</feature>
<reference evidence="2" key="1">
    <citation type="submission" date="2020-11" db="EMBL/GenBank/DDBJ databases">
        <authorList>
            <person name="Tran Van P."/>
        </authorList>
    </citation>
    <scope>NUCLEOTIDE SEQUENCE</scope>
</reference>
<organism evidence="2">
    <name type="scientific">Cyprideis torosa</name>
    <dbReference type="NCBI Taxonomy" id="163714"/>
    <lineage>
        <taxon>Eukaryota</taxon>
        <taxon>Metazoa</taxon>
        <taxon>Ecdysozoa</taxon>
        <taxon>Arthropoda</taxon>
        <taxon>Crustacea</taxon>
        <taxon>Oligostraca</taxon>
        <taxon>Ostracoda</taxon>
        <taxon>Podocopa</taxon>
        <taxon>Podocopida</taxon>
        <taxon>Cytherocopina</taxon>
        <taxon>Cytheroidea</taxon>
        <taxon>Cytherideidae</taxon>
        <taxon>Cyprideis</taxon>
    </lineage>
</organism>
<feature type="compositionally biased region" description="Low complexity" evidence="1">
    <location>
        <begin position="24"/>
        <end position="37"/>
    </location>
</feature>
<feature type="compositionally biased region" description="Low complexity" evidence="1">
    <location>
        <begin position="161"/>
        <end position="183"/>
    </location>
</feature>
<feature type="region of interest" description="Disordered" evidence="1">
    <location>
        <begin position="150"/>
        <end position="222"/>
    </location>
</feature>
<evidence type="ECO:0000256" key="1">
    <source>
        <dbReference type="SAM" id="MobiDB-lite"/>
    </source>
</evidence>
<accession>A0A7R8ZUH0</accession>
<proteinExistence type="predicted"/>
<protein>
    <submittedName>
        <fullName evidence="2">Uncharacterized protein</fullName>
    </submittedName>
</protein>
<gene>
    <name evidence="2" type="ORF">CTOB1V02_LOCUS10137</name>
</gene>
<feature type="region of interest" description="Disordered" evidence="1">
    <location>
        <begin position="539"/>
        <end position="561"/>
    </location>
</feature>
<feature type="region of interest" description="Disordered" evidence="1">
    <location>
        <begin position="279"/>
        <end position="416"/>
    </location>
</feature>
<feature type="compositionally biased region" description="Basic residues" evidence="1">
    <location>
        <begin position="540"/>
        <end position="561"/>
    </location>
</feature>
<feature type="region of interest" description="Disordered" evidence="1">
    <location>
        <begin position="431"/>
        <end position="460"/>
    </location>
</feature>
<dbReference type="AlphaFoldDB" id="A0A7R8ZUH0"/>
<dbReference type="EMBL" id="OB664481">
    <property type="protein sequence ID" value="CAD7232301.1"/>
    <property type="molecule type" value="Genomic_DNA"/>
</dbReference>
<evidence type="ECO:0000313" key="2">
    <source>
        <dbReference type="EMBL" id="CAD7232301.1"/>
    </source>
</evidence>